<comment type="caution">
    <text evidence="8">The sequence shown here is derived from an EMBL/GenBank/DDBJ whole genome shotgun (WGS) entry which is preliminary data.</text>
</comment>
<evidence type="ECO:0000256" key="2">
    <source>
        <dbReference type="ARBA" id="ARBA00022645"/>
    </source>
</evidence>
<accession>A0ABP9BBB7</accession>
<keyword evidence="3" id="KW-0645">Protease</keyword>
<dbReference type="InterPro" id="IPR040449">
    <property type="entry name" value="Peptidase_S66_N"/>
</dbReference>
<dbReference type="Pfam" id="PF17676">
    <property type="entry name" value="Peptidase_S66C"/>
    <property type="match status" value="1"/>
</dbReference>
<dbReference type="CDD" id="cd07025">
    <property type="entry name" value="Peptidase_S66"/>
    <property type="match status" value="1"/>
</dbReference>
<dbReference type="PANTHER" id="PTHR30237:SF2">
    <property type="entry name" value="MUREIN TETRAPEPTIDE CARBOXYPEPTIDASE"/>
    <property type="match status" value="1"/>
</dbReference>
<dbReference type="Proteomes" id="UP001501411">
    <property type="component" value="Unassembled WGS sequence"/>
</dbReference>
<dbReference type="PANTHER" id="PTHR30237">
    <property type="entry name" value="MURAMOYLTETRAPEPTIDE CARBOXYPEPTIDASE"/>
    <property type="match status" value="1"/>
</dbReference>
<dbReference type="Gene3D" id="3.40.50.10740">
    <property type="entry name" value="Class I glutamine amidotransferase-like"/>
    <property type="match status" value="1"/>
</dbReference>
<evidence type="ECO:0000256" key="4">
    <source>
        <dbReference type="ARBA" id="ARBA00022801"/>
    </source>
</evidence>
<keyword evidence="9" id="KW-1185">Reference proteome</keyword>
<organism evidence="8 9">
    <name type="scientific">Olivibacter ginsenosidimutans</name>
    <dbReference type="NCBI Taxonomy" id="1176537"/>
    <lineage>
        <taxon>Bacteria</taxon>
        <taxon>Pseudomonadati</taxon>
        <taxon>Bacteroidota</taxon>
        <taxon>Sphingobacteriia</taxon>
        <taxon>Sphingobacteriales</taxon>
        <taxon>Sphingobacteriaceae</taxon>
        <taxon>Olivibacter</taxon>
    </lineage>
</organism>
<protein>
    <submittedName>
        <fullName evidence="8">LD-carboxypeptidase</fullName>
    </submittedName>
</protein>
<dbReference type="Gene3D" id="3.50.30.60">
    <property type="entry name" value="LD-carboxypeptidase A C-terminal domain-like"/>
    <property type="match status" value="1"/>
</dbReference>
<evidence type="ECO:0000256" key="5">
    <source>
        <dbReference type="ARBA" id="ARBA00022825"/>
    </source>
</evidence>
<name>A0ABP9BBB7_9SPHI</name>
<dbReference type="RefSeq" id="WP_345231805.1">
    <property type="nucleotide sequence ID" value="NZ_BAABIQ010000033.1"/>
</dbReference>
<dbReference type="PIRSF" id="PIRSF028757">
    <property type="entry name" value="LD-carboxypeptidase"/>
    <property type="match status" value="1"/>
</dbReference>
<evidence type="ECO:0000256" key="1">
    <source>
        <dbReference type="ARBA" id="ARBA00010233"/>
    </source>
</evidence>
<evidence type="ECO:0000259" key="7">
    <source>
        <dbReference type="Pfam" id="PF17676"/>
    </source>
</evidence>
<dbReference type="EMBL" id="BAABIQ010000033">
    <property type="protein sequence ID" value="GAA4793175.1"/>
    <property type="molecule type" value="Genomic_DNA"/>
</dbReference>
<keyword evidence="5" id="KW-0720">Serine protease</keyword>
<dbReference type="SUPFAM" id="SSF52317">
    <property type="entry name" value="Class I glutamine amidotransferase-like"/>
    <property type="match status" value="1"/>
</dbReference>
<dbReference type="Pfam" id="PF02016">
    <property type="entry name" value="Peptidase_S66"/>
    <property type="match status" value="1"/>
</dbReference>
<dbReference type="InterPro" id="IPR040921">
    <property type="entry name" value="Peptidase_S66C"/>
</dbReference>
<dbReference type="InterPro" id="IPR029062">
    <property type="entry name" value="Class_I_gatase-like"/>
</dbReference>
<evidence type="ECO:0000313" key="8">
    <source>
        <dbReference type="EMBL" id="GAA4793175.1"/>
    </source>
</evidence>
<keyword evidence="4" id="KW-0378">Hydrolase</keyword>
<sequence length="349" mass="38275">MDKRNFLRTLGTGLACTATLSPQLIWGAEGNYHMAPIYPKLLKKGDTVGIICPSGAIDDQLSFMLAQETFEALGFNVKWGDHVHERLGHLAGTDQARLADLHQMFEDDEIKAIICMRGGSGAARLLDKIDYQLIRRHPKIFLGYSDITSLHAAIHSQTGLITFHGAVGISSWTVSLAKQFEQLFIVGKPTRYENPLDKGNNLIPTQNRIQTITSGTASGKLLGGNLSVLTSIAGSAYFPDFTDSILFLEEVSEELYRIERMFCQLRLTGALTKIKGFIFGQCTDCNPAGGYGSQNLDQILEEYIKPLQIPAYQGAMIGHISNQFILPVGATIAMNANTGTFVVAEKVFR</sequence>
<reference evidence="9" key="1">
    <citation type="journal article" date="2019" name="Int. J. Syst. Evol. Microbiol.">
        <title>The Global Catalogue of Microorganisms (GCM) 10K type strain sequencing project: providing services to taxonomists for standard genome sequencing and annotation.</title>
        <authorList>
            <consortium name="The Broad Institute Genomics Platform"/>
            <consortium name="The Broad Institute Genome Sequencing Center for Infectious Disease"/>
            <person name="Wu L."/>
            <person name="Ma J."/>
        </authorList>
    </citation>
    <scope>NUCLEOTIDE SEQUENCE [LARGE SCALE GENOMIC DNA]</scope>
    <source>
        <strain evidence="9">JCM 18200</strain>
    </source>
</reference>
<feature type="domain" description="LD-carboxypeptidase N-terminal" evidence="6">
    <location>
        <begin position="48"/>
        <end position="165"/>
    </location>
</feature>
<gene>
    <name evidence="8" type="ORF">GCM10023231_21750</name>
</gene>
<evidence type="ECO:0000259" key="6">
    <source>
        <dbReference type="Pfam" id="PF02016"/>
    </source>
</evidence>
<evidence type="ECO:0000256" key="3">
    <source>
        <dbReference type="ARBA" id="ARBA00022670"/>
    </source>
</evidence>
<proteinExistence type="inferred from homology"/>
<dbReference type="SUPFAM" id="SSF141986">
    <property type="entry name" value="LD-carboxypeptidase A C-terminal domain-like"/>
    <property type="match status" value="1"/>
</dbReference>
<evidence type="ECO:0000313" key="9">
    <source>
        <dbReference type="Proteomes" id="UP001501411"/>
    </source>
</evidence>
<dbReference type="InterPro" id="IPR027461">
    <property type="entry name" value="Carboxypeptidase_A_C_sf"/>
</dbReference>
<feature type="domain" description="LD-carboxypeptidase C-terminal" evidence="7">
    <location>
        <begin position="218"/>
        <end position="333"/>
    </location>
</feature>
<dbReference type="InterPro" id="IPR027478">
    <property type="entry name" value="LdcA_N"/>
</dbReference>
<dbReference type="InterPro" id="IPR003507">
    <property type="entry name" value="S66_fam"/>
</dbReference>
<keyword evidence="2" id="KW-0121">Carboxypeptidase</keyword>
<comment type="similarity">
    <text evidence="1">Belongs to the peptidase S66 family.</text>
</comment>